<dbReference type="GO" id="GO:0005829">
    <property type="term" value="C:cytosol"/>
    <property type="evidence" value="ECO:0007669"/>
    <property type="project" value="TreeGrafter"/>
</dbReference>
<dbReference type="PANTHER" id="PTHR12215:SF10">
    <property type="entry name" value="L-AMINOADIPATE-SEMIALDEHYDE DEHYDROGENASE-PHOSPHOPANTETHEINYL TRANSFERASE"/>
    <property type="match status" value="1"/>
</dbReference>
<comment type="similarity">
    <text evidence="1">Belongs to the P-Pant transferase superfamily. Gsp/Sfp/HetI/AcpT family.</text>
</comment>
<proteinExistence type="inferred from homology"/>
<name>A0AAW8CIN2_9PAST</name>
<evidence type="ECO:0000256" key="1">
    <source>
        <dbReference type="ARBA" id="ARBA00010990"/>
    </source>
</evidence>
<keyword evidence="2 4" id="KW-0808">Transferase</keyword>
<organism evidence="4 5">
    <name type="scientific">Phocoenobacter atlanticus subsp. atlanticus</name>
    <dbReference type="NCBI Taxonomy" id="3061285"/>
    <lineage>
        <taxon>Bacteria</taxon>
        <taxon>Pseudomonadati</taxon>
        <taxon>Pseudomonadota</taxon>
        <taxon>Gammaproteobacteria</taxon>
        <taxon>Pasteurellales</taxon>
        <taxon>Pasteurellaceae</taxon>
        <taxon>Phocoenobacter</taxon>
        <taxon>Phocoenobacter atlanticus</taxon>
    </lineage>
</organism>
<dbReference type="EMBL" id="JASAXT010000015">
    <property type="protein sequence ID" value="MDP8149083.1"/>
    <property type="molecule type" value="Genomic_DNA"/>
</dbReference>
<comment type="caution">
    <text evidence="4">The sequence shown here is derived from an EMBL/GenBank/DDBJ whole genome shotgun (WGS) entry which is preliminary data.</text>
</comment>
<feature type="domain" description="4'-phosphopantetheinyl transferase" evidence="3">
    <location>
        <begin position="103"/>
        <end position="171"/>
    </location>
</feature>
<dbReference type="GO" id="GO:0008897">
    <property type="term" value="F:holo-[acyl-carrier-protein] synthase activity"/>
    <property type="evidence" value="ECO:0007669"/>
    <property type="project" value="InterPro"/>
</dbReference>
<dbReference type="GO" id="GO:0000287">
    <property type="term" value="F:magnesium ion binding"/>
    <property type="evidence" value="ECO:0007669"/>
    <property type="project" value="InterPro"/>
</dbReference>
<dbReference type="Gene3D" id="3.90.470.20">
    <property type="entry name" value="4'-phosphopantetheinyl transferase domain"/>
    <property type="match status" value="1"/>
</dbReference>
<dbReference type="InterPro" id="IPR050559">
    <property type="entry name" value="P-Pant_transferase_sf"/>
</dbReference>
<dbReference type="AlphaFoldDB" id="A0AAW8CIN2"/>
<evidence type="ECO:0000259" key="3">
    <source>
        <dbReference type="Pfam" id="PF01648"/>
    </source>
</evidence>
<keyword evidence="5" id="KW-1185">Reference proteome</keyword>
<gene>
    <name evidence="4" type="ORF">QJU57_08345</name>
</gene>
<dbReference type="PANTHER" id="PTHR12215">
    <property type="entry name" value="PHOSPHOPANTETHEINE TRANSFERASE"/>
    <property type="match status" value="1"/>
</dbReference>
<protein>
    <submittedName>
        <fullName evidence="4">4'-phosphopantetheinyl transferase superfamily protein</fullName>
    </submittedName>
</protein>
<dbReference type="Pfam" id="PF01648">
    <property type="entry name" value="ACPS"/>
    <property type="match status" value="1"/>
</dbReference>
<dbReference type="SUPFAM" id="SSF56214">
    <property type="entry name" value="4'-phosphopantetheinyl transferase"/>
    <property type="match status" value="2"/>
</dbReference>
<sequence length="234" mass="27520">MQSDRLEIVFARNDEYLWGDNVPTVNLTLNSRQIHKWKSRQTALFLLTQLFEKYQLDKSLLNNIQKTSTGRPFVTDERIDFNISHSGDWVAVIFSYSSHKKVVGIDIEVPKKTRRYKALLDYYASELEKDYLLKDPDKLVEHFYLSWCLREAILKSQGVGIVKLREVSHSPTQKTIECKYCPTGRLHFFNQLPFYLCYFFEGSAVPEISQYHQGNLQKIEKILPLVYQVNKEKQ</sequence>
<evidence type="ECO:0000313" key="4">
    <source>
        <dbReference type="EMBL" id="MDP8149083.1"/>
    </source>
</evidence>
<dbReference type="GO" id="GO:0019878">
    <property type="term" value="P:lysine biosynthetic process via aminoadipic acid"/>
    <property type="evidence" value="ECO:0007669"/>
    <property type="project" value="TreeGrafter"/>
</dbReference>
<accession>A0AAW8CIN2</accession>
<dbReference type="InterPro" id="IPR008278">
    <property type="entry name" value="4-PPantetheinyl_Trfase_dom"/>
</dbReference>
<dbReference type="InterPro" id="IPR037143">
    <property type="entry name" value="4-PPantetheinyl_Trfase_dom_sf"/>
</dbReference>
<reference evidence="4 5" key="1">
    <citation type="journal article" date="2023" name="Front. Microbiol.">
        <title>Phylogeography and host specificity of Pasteurellaceae pathogenic to sea-farmed fish in the north-east Atlantic.</title>
        <authorList>
            <person name="Gulla S."/>
            <person name="Colquhoun D.J."/>
            <person name="Olsen A.B."/>
            <person name="Spilsberg B."/>
            <person name="Lagesen K."/>
            <person name="Aakesson C.P."/>
            <person name="Strom S."/>
            <person name="Manji F."/>
            <person name="Birkbeck T.H."/>
            <person name="Nilsen H.K."/>
        </authorList>
    </citation>
    <scope>NUCLEOTIDE SEQUENCE [LARGE SCALE GENOMIC DNA]</scope>
    <source>
        <strain evidence="4 5">NVIB3131</strain>
    </source>
</reference>
<dbReference type="RefSeq" id="WP_306351948.1">
    <property type="nucleotide sequence ID" value="NZ_JASAWV010000013.1"/>
</dbReference>
<evidence type="ECO:0000256" key="2">
    <source>
        <dbReference type="ARBA" id="ARBA00022679"/>
    </source>
</evidence>
<dbReference type="Proteomes" id="UP001226020">
    <property type="component" value="Unassembled WGS sequence"/>
</dbReference>
<evidence type="ECO:0000313" key="5">
    <source>
        <dbReference type="Proteomes" id="UP001226020"/>
    </source>
</evidence>